<name>A0A0A9BSS5_ARUDO</name>
<dbReference type="AlphaFoldDB" id="A0A0A9BSS5"/>
<reference evidence="1" key="1">
    <citation type="submission" date="2014-09" db="EMBL/GenBank/DDBJ databases">
        <authorList>
            <person name="Magalhaes I.L.F."/>
            <person name="Oliveira U."/>
            <person name="Santos F.R."/>
            <person name="Vidigal T.H.D.A."/>
            <person name="Brescovit A.D."/>
            <person name="Santos A.J."/>
        </authorList>
    </citation>
    <scope>NUCLEOTIDE SEQUENCE</scope>
    <source>
        <tissue evidence="1">Shoot tissue taken approximately 20 cm above the soil surface</tissue>
    </source>
</reference>
<evidence type="ECO:0000313" key="1">
    <source>
        <dbReference type="EMBL" id="JAD66366.1"/>
    </source>
</evidence>
<dbReference type="EMBL" id="GBRH01231529">
    <property type="protein sequence ID" value="JAD66366.1"/>
    <property type="molecule type" value="Transcribed_RNA"/>
</dbReference>
<protein>
    <submittedName>
        <fullName evidence="1">Uncharacterized protein</fullName>
    </submittedName>
</protein>
<organism evidence="1">
    <name type="scientific">Arundo donax</name>
    <name type="common">Giant reed</name>
    <name type="synonym">Donax arundinaceus</name>
    <dbReference type="NCBI Taxonomy" id="35708"/>
    <lineage>
        <taxon>Eukaryota</taxon>
        <taxon>Viridiplantae</taxon>
        <taxon>Streptophyta</taxon>
        <taxon>Embryophyta</taxon>
        <taxon>Tracheophyta</taxon>
        <taxon>Spermatophyta</taxon>
        <taxon>Magnoliopsida</taxon>
        <taxon>Liliopsida</taxon>
        <taxon>Poales</taxon>
        <taxon>Poaceae</taxon>
        <taxon>PACMAD clade</taxon>
        <taxon>Arundinoideae</taxon>
        <taxon>Arundineae</taxon>
        <taxon>Arundo</taxon>
    </lineage>
</organism>
<proteinExistence type="predicted"/>
<reference evidence="1" key="2">
    <citation type="journal article" date="2015" name="Data Brief">
        <title>Shoot transcriptome of the giant reed, Arundo donax.</title>
        <authorList>
            <person name="Barrero R.A."/>
            <person name="Guerrero F.D."/>
            <person name="Moolhuijzen P."/>
            <person name="Goolsby J.A."/>
            <person name="Tidwell J."/>
            <person name="Bellgard S.E."/>
            <person name="Bellgard M.I."/>
        </authorList>
    </citation>
    <scope>NUCLEOTIDE SEQUENCE</scope>
    <source>
        <tissue evidence="1">Shoot tissue taken approximately 20 cm above the soil surface</tissue>
    </source>
</reference>
<accession>A0A0A9BSS5</accession>
<sequence>MALSILKSKSSCIYSYISAQKGLVWNYLAGRFICTSCVLFL</sequence>